<evidence type="ECO:0000313" key="1">
    <source>
        <dbReference type="EMBL" id="KFE49103.1"/>
    </source>
</evidence>
<protein>
    <submittedName>
        <fullName evidence="1">Uncharacterized protein</fullName>
    </submittedName>
</protein>
<dbReference type="Pfam" id="PF20242">
    <property type="entry name" value="Emfourin"/>
    <property type="match status" value="1"/>
</dbReference>
<name>A0A085V0Z0_PSESX</name>
<dbReference type="RefSeq" id="WP_020289979.1">
    <property type="nucleotide sequence ID" value="NZ_JPQT01000119.1"/>
</dbReference>
<sequence>MKICFVQSGGIVGAIKSCEVNTASLEQPEAEQLRQLVRDSGLNQSCSFVSDQARDLKQYEITIEDESSPICIIFDDLNVPASARTLLSFLMQRAKPGGL</sequence>
<dbReference type="InterPro" id="IPR049457">
    <property type="entry name" value="Emfourin"/>
</dbReference>
<dbReference type="AlphaFoldDB" id="A0A085V0Z0"/>
<gene>
    <name evidence="1" type="ORF">IV02_20875</name>
</gene>
<evidence type="ECO:0000313" key="2">
    <source>
        <dbReference type="Proteomes" id="UP000028643"/>
    </source>
</evidence>
<accession>A0A085V0Z0</accession>
<dbReference type="PATRIC" id="fig|317.174.peg.4268"/>
<dbReference type="Proteomes" id="UP000028643">
    <property type="component" value="Unassembled WGS sequence"/>
</dbReference>
<proteinExistence type="predicted"/>
<organism evidence="1 2">
    <name type="scientific">Pseudomonas syringae</name>
    <dbReference type="NCBI Taxonomy" id="317"/>
    <lineage>
        <taxon>Bacteria</taxon>
        <taxon>Pseudomonadati</taxon>
        <taxon>Pseudomonadota</taxon>
        <taxon>Gammaproteobacteria</taxon>
        <taxon>Pseudomonadales</taxon>
        <taxon>Pseudomonadaceae</taxon>
        <taxon>Pseudomonas</taxon>
    </lineage>
</organism>
<reference evidence="1 2" key="1">
    <citation type="submission" date="2014-07" db="EMBL/GenBank/DDBJ databases">
        <title>Draft Genome Sequences of Environmental Pseudomonas syringae strains.</title>
        <authorList>
            <person name="Baltrus D.A."/>
            <person name="Berge O."/>
            <person name="Morris C."/>
        </authorList>
    </citation>
    <scope>NUCLEOTIDE SEQUENCE [LARGE SCALE GENOMIC DNA]</scope>
    <source>
        <strain evidence="1 2">CEB003</strain>
    </source>
</reference>
<comment type="caution">
    <text evidence="1">The sequence shown here is derived from an EMBL/GenBank/DDBJ whole genome shotgun (WGS) entry which is preliminary data.</text>
</comment>
<dbReference type="EMBL" id="JPQT01000119">
    <property type="protein sequence ID" value="KFE49103.1"/>
    <property type="molecule type" value="Genomic_DNA"/>
</dbReference>